<sequence>MGTIESNVADIKCILTNDDTETKDDGHQSPPENGQPPPDYIGGPPSDRHTYNSHPSMPFGPLPSNPPSPSSPPPQSQTFSLTFQTHSQAYNAKKGKNLSSAYTDADTDVNVEHIPDQSDVDDGVYFMDLLFIDEKPLHTVFPDSHDDDGVYFMDLSFMKFHNTWGLTTHYKIFT</sequence>
<gene>
    <name evidence="2" type="ORF">LVIROSA_LOCUS4397</name>
</gene>
<accession>A0AAU9LQL5</accession>
<comment type="caution">
    <text evidence="2">The sequence shown here is derived from an EMBL/GenBank/DDBJ whole genome shotgun (WGS) entry which is preliminary data.</text>
</comment>
<keyword evidence="3" id="KW-1185">Reference proteome</keyword>
<organism evidence="2 3">
    <name type="scientific">Lactuca virosa</name>
    <dbReference type="NCBI Taxonomy" id="75947"/>
    <lineage>
        <taxon>Eukaryota</taxon>
        <taxon>Viridiplantae</taxon>
        <taxon>Streptophyta</taxon>
        <taxon>Embryophyta</taxon>
        <taxon>Tracheophyta</taxon>
        <taxon>Spermatophyta</taxon>
        <taxon>Magnoliopsida</taxon>
        <taxon>eudicotyledons</taxon>
        <taxon>Gunneridae</taxon>
        <taxon>Pentapetalae</taxon>
        <taxon>asterids</taxon>
        <taxon>campanulids</taxon>
        <taxon>Asterales</taxon>
        <taxon>Asteraceae</taxon>
        <taxon>Cichorioideae</taxon>
        <taxon>Cichorieae</taxon>
        <taxon>Lactucinae</taxon>
        <taxon>Lactuca</taxon>
    </lineage>
</organism>
<dbReference type="EMBL" id="CAKMRJ010000002">
    <property type="protein sequence ID" value="CAH1416647.1"/>
    <property type="molecule type" value="Genomic_DNA"/>
</dbReference>
<dbReference type="AlphaFoldDB" id="A0AAU9LQL5"/>
<name>A0AAU9LQL5_9ASTR</name>
<reference evidence="2 3" key="1">
    <citation type="submission" date="2022-01" db="EMBL/GenBank/DDBJ databases">
        <authorList>
            <person name="Xiong W."/>
            <person name="Schranz E."/>
        </authorList>
    </citation>
    <scope>NUCLEOTIDE SEQUENCE [LARGE SCALE GENOMIC DNA]</scope>
</reference>
<feature type="region of interest" description="Disordered" evidence="1">
    <location>
        <begin position="1"/>
        <end position="79"/>
    </location>
</feature>
<evidence type="ECO:0000256" key="1">
    <source>
        <dbReference type="SAM" id="MobiDB-lite"/>
    </source>
</evidence>
<feature type="compositionally biased region" description="Pro residues" evidence="1">
    <location>
        <begin position="58"/>
        <end position="75"/>
    </location>
</feature>
<evidence type="ECO:0000313" key="2">
    <source>
        <dbReference type="EMBL" id="CAH1416647.1"/>
    </source>
</evidence>
<evidence type="ECO:0000313" key="3">
    <source>
        <dbReference type="Proteomes" id="UP001157418"/>
    </source>
</evidence>
<dbReference type="Proteomes" id="UP001157418">
    <property type="component" value="Unassembled WGS sequence"/>
</dbReference>
<proteinExistence type="predicted"/>
<protein>
    <submittedName>
        <fullName evidence="2">Uncharacterized protein</fullName>
    </submittedName>
</protein>